<dbReference type="RefSeq" id="WP_025315692.1">
    <property type="nucleotide sequence ID" value="NZ_CAMLAF010000012.1"/>
</dbReference>
<dbReference type="GeneID" id="29850149"/>
<proteinExistence type="predicted"/>
<dbReference type="AlphaFoldDB" id="X2H987"/>
<evidence type="ECO:0000313" key="4">
    <source>
        <dbReference type="Proteomes" id="UP000194977"/>
    </source>
</evidence>
<accession>X2H987</accession>
<dbReference type="EMBL" id="NARP01000018">
    <property type="protein sequence ID" value="OTP99335.1"/>
    <property type="molecule type" value="Genomic_DNA"/>
</dbReference>
<dbReference type="EMBL" id="NART01000010">
    <property type="protein sequence ID" value="OTQ11009.1"/>
    <property type="molecule type" value="Genomic_DNA"/>
</dbReference>
<comment type="caution">
    <text evidence="1">The sequence shown here is derived from an EMBL/GenBank/DDBJ whole genome shotgun (WGS) entry which is preliminary data.</text>
</comment>
<dbReference type="Proteomes" id="UP000194800">
    <property type="component" value="Unassembled WGS sequence"/>
</dbReference>
<reference evidence="3 4" key="1">
    <citation type="submission" date="2017-03" db="EMBL/GenBank/DDBJ databases">
        <title>Comparative genomics of honeybee gut symbionts reveal geographically distinct and subgroup specific antibiotic resistance.</title>
        <authorList>
            <person name="Ludvigsen J."/>
            <person name="Porcellato D."/>
            <person name="Labee-Lund T.M."/>
            <person name="Amdam G.V."/>
            <person name="Rudi K."/>
        </authorList>
    </citation>
    <scope>NUCLEOTIDE SEQUENCE [LARGE SCALE GENOMIC DNA]</scope>
    <source>
        <strain evidence="1 4">A-7-12</strain>
        <strain evidence="2 3">A-9-12</strain>
    </source>
</reference>
<keyword evidence="3" id="KW-1185">Reference proteome</keyword>
<gene>
    <name evidence="2" type="ORF">B6C91_03780</name>
    <name evidence="1" type="ORF">B6D08_08020</name>
</gene>
<dbReference type="Proteomes" id="UP000194977">
    <property type="component" value="Unassembled WGS sequence"/>
</dbReference>
<evidence type="ECO:0000313" key="2">
    <source>
        <dbReference type="EMBL" id="OTQ11009.1"/>
    </source>
</evidence>
<dbReference type="HOGENOM" id="CLU_2058023_0_0_6"/>
<organism evidence="1 4">
    <name type="scientific">Gilliamella apicola</name>
    <dbReference type="NCBI Taxonomy" id="1196095"/>
    <lineage>
        <taxon>Bacteria</taxon>
        <taxon>Pseudomonadati</taxon>
        <taxon>Pseudomonadota</taxon>
        <taxon>Gammaproteobacteria</taxon>
        <taxon>Orbales</taxon>
        <taxon>Orbaceae</taxon>
        <taxon>Gilliamella</taxon>
    </lineage>
</organism>
<name>X2H987_9GAMM</name>
<evidence type="ECO:0000313" key="1">
    <source>
        <dbReference type="EMBL" id="OTP99335.1"/>
    </source>
</evidence>
<sequence length="119" mass="13451">MALPNTIYLVTTVNIKLREMVAYIKKPLNPKKLTVNVVDNSTQPHQQNHFVNLTSETIANYHINGKKAIFCSNRKIVMFVTEVLFNLFIKLVQTGLGAIFGLSEYLIKQGKSLHYSNIG</sequence>
<protein>
    <submittedName>
        <fullName evidence="1">Uncharacterized protein</fullName>
    </submittedName>
</protein>
<dbReference type="eggNOG" id="COG5441">
    <property type="taxonomic scope" value="Bacteria"/>
</dbReference>
<dbReference type="OrthoDB" id="9776369at2"/>
<dbReference type="KEGG" id="gap:GAPWK_1566"/>
<evidence type="ECO:0000313" key="3">
    <source>
        <dbReference type="Proteomes" id="UP000194800"/>
    </source>
</evidence>